<dbReference type="EMBL" id="JBFALK010000005">
    <property type="protein sequence ID" value="MEV0969390.1"/>
    <property type="molecule type" value="Genomic_DNA"/>
</dbReference>
<feature type="compositionally biased region" description="Gly residues" evidence="8">
    <location>
        <begin position="267"/>
        <end position="279"/>
    </location>
</feature>
<evidence type="ECO:0000256" key="4">
    <source>
        <dbReference type="ARBA" id="ARBA00023002"/>
    </source>
</evidence>
<comment type="catalytic activity">
    <reaction evidence="7">
        <text>N(6)-[(R)-lipoyl]-L-lysyl-[protein] + pyruvate + H(+) = N(6)-[(R)-S(8)-acetyldihydrolipoyl]-L-lysyl-[protein] + CO2</text>
        <dbReference type="Rhea" id="RHEA:19189"/>
        <dbReference type="Rhea" id="RHEA-COMP:10474"/>
        <dbReference type="Rhea" id="RHEA-COMP:10478"/>
        <dbReference type="ChEBI" id="CHEBI:15361"/>
        <dbReference type="ChEBI" id="CHEBI:15378"/>
        <dbReference type="ChEBI" id="CHEBI:16526"/>
        <dbReference type="ChEBI" id="CHEBI:83099"/>
        <dbReference type="ChEBI" id="CHEBI:83111"/>
        <dbReference type="EC" id="1.2.4.1"/>
    </reaction>
</comment>
<dbReference type="InterPro" id="IPR029061">
    <property type="entry name" value="THDP-binding"/>
</dbReference>
<evidence type="ECO:0000313" key="11">
    <source>
        <dbReference type="Proteomes" id="UP001551675"/>
    </source>
</evidence>
<dbReference type="SUPFAM" id="SSF52922">
    <property type="entry name" value="TK C-terminal domain-like"/>
    <property type="match status" value="1"/>
</dbReference>
<organism evidence="10 11">
    <name type="scientific">Microtetraspora glauca</name>
    <dbReference type="NCBI Taxonomy" id="1996"/>
    <lineage>
        <taxon>Bacteria</taxon>
        <taxon>Bacillati</taxon>
        <taxon>Actinomycetota</taxon>
        <taxon>Actinomycetes</taxon>
        <taxon>Streptosporangiales</taxon>
        <taxon>Streptosporangiaceae</taxon>
        <taxon>Microtetraspora</taxon>
    </lineage>
</organism>
<name>A0ABV3GCM3_MICGL</name>
<comment type="function">
    <text evidence="7">The pyruvate dehydrogenase complex catalyzes the overall conversion of pyruvate to acetyl-CoA and CO2.</text>
</comment>
<keyword evidence="6 7" id="KW-0670">Pyruvate</keyword>
<keyword evidence="11" id="KW-1185">Reference proteome</keyword>
<evidence type="ECO:0000256" key="7">
    <source>
        <dbReference type="RuleBase" id="RU364074"/>
    </source>
</evidence>
<evidence type="ECO:0000256" key="8">
    <source>
        <dbReference type="SAM" id="MobiDB-lite"/>
    </source>
</evidence>
<dbReference type="InterPro" id="IPR009014">
    <property type="entry name" value="Transketo_C/PFOR_II"/>
</dbReference>
<evidence type="ECO:0000256" key="5">
    <source>
        <dbReference type="ARBA" id="ARBA00023052"/>
    </source>
</evidence>
<comment type="cofactor">
    <cofactor evidence="1 7">
        <name>thiamine diphosphate</name>
        <dbReference type="ChEBI" id="CHEBI:58937"/>
    </cofactor>
</comment>
<feature type="domain" description="Transketolase-like pyrimidine-binding" evidence="9">
    <location>
        <begin position="1"/>
        <end position="176"/>
    </location>
</feature>
<proteinExistence type="predicted"/>
<dbReference type="InterPro" id="IPR027110">
    <property type="entry name" value="PDHB_mito-type"/>
</dbReference>
<evidence type="ECO:0000256" key="3">
    <source>
        <dbReference type="ARBA" id="ARBA00016138"/>
    </source>
</evidence>
<dbReference type="Proteomes" id="UP001551675">
    <property type="component" value="Unassembled WGS sequence"/>
</dbReference>
<dbReference type="RefSeq" id="WP_061257619.1">
    <property type="nucleotide sequence ID" value="NZ_JBFALK010000005.1"/>
</dbReference>
<evidence type="ECO:0000256" key="1">
    <source>
        <dbReference type="ARBA" id="ARBA00001964"/>
    </source>
</evidence>
<dbReference type="EC" id="1.2.4.1" evidence="2 7"/>
<evidence type="ECO:0000256" key="2">
    <source>
        <dbReference type="ARBA" id="ARBA00012281"/>
    </source>
</evidence>
<reference evidence="10 11" key="1">
    <citation type="submission" date="2024-06" db="EMBL/GenBank/DDBJ databases">
        <title>The Natural Products Discovery Center: Release of the First 8490 Sequenced Strains for Exploring Actinobacteria Biosynthetic Diversity.</title>
        <authorList>
            <person name="Kalkreuter E."/>
            <person name="Kautsar S.A."/>
            <person name="Yang D."/>
            <person name="Bader C.D."/>
            <person name="Teijaro C.N."/>
            <person name="Fluegel L."/>
            <person name="Davis C.M."/>
            <person name="Simpson J.R."/>
            <person name="Lauterbach L."/>
            <person name="Steele A.D."/>
            <person name="Gui C."/>
            <person name="Meng S."/>
            <person name="Li G."/>
            <person name="Viehrig K."/>
            <person name="Ye F."/>
            <person name="Su P."/>
            <person name="Kiefer A.F."/>
            <person name="Nichols A."/>
            <person name="Cepeda A.J."/>
            <person name="Yan W."/>
            <person name="Fan B."/>
            <person name="Jiang Y."/>
            <person name="Adhikari A."/>
            <person name="Zheng C.-J."/>
            <person name="Schuster L."/>
            <person name="Cowan T.M."/>
            <person name="Smanski M.J."/>
            <person name="Chevrette M.G."/>
            <person name="De Carvalho L.P.S."/>
            <person name="Shen B."/>
        </authorList>
    </citation>
    <scope>NUCLEOTIDE SEQUENCE [LARGE SCALE GENOMIC DNA]</scope>
    <source>
        <strain evidence="10 11">NPDC050100</strain>
    </source>
</reference>
<feature type="compositionally biased region" description="Low complexity" evidence="8">
    <location>
        <begin position="280"/>
        <end position="302"/>
    </location>
</feature>
<dbReference type="PANTHER" id="PTHR11624">
    <property type="entry name" value="DEHYDROGENASE RELATED"/>
    <property type="match status" value="1"/>
</dbReference>
<dbReference type="Gene3D" id="3.40.50.970">
    <property type="match status" value="1"/>
</dbReference>
<keyword evidence="5 7" id="KW-0786">Thiamine pyrophosphate</keyword>
<dbReference type="PANTHER" id="PTHR11624:SF96">
    <property type="entry name" value="PYRUVATE DEHYDROGENASE E1 COMPONENT SUBUNIT BETA, MITOCHONDRIAL"/>
    <property type="match status" value="1"/>
</dbReference>
<gene>
    <name evidence="10" type="ORF">AB0I59_12205</name>
</gene>
<dbReference type="InterPro" id="IPR005475">
    <property type="entry name" value="Transketolase-like_Pyr-bd"/>
</dbReference>
<dbReference type="SUPFAM" id="SSF52518">
    <property type="entry name" value="Thiamin diphosphate-binding fold (THDP-binding)"/>
    <property type="match status" value="1"/>
</dbReference>
<evidence type="ECO:0000256" key="6">
    <source>
        <dbReference type="ARBA" id="ARBA00023317"/>
    </source>
</evidence>
<dbReference type="SMART" id="SM00861">
    <property type="entry name" value="Transket_pyr"/>
    <property type="match status" value="1"/>
</dbReference>
<feature type="region of interest" description="Disordered" evidence="8">
    <location>
        <begin position="263"/>
        <end position="305"/>
    </location>
</feature>
<evidence type="ECO:0000259" key="9">
    <source>
        <dbReference type="SMART" id="SM00861"/>
    </source>
</evidence>
<dbReference type="Gene3D" id="3.40.50.920">
    <property type="match status" value="1"/>
</dbReference>
<keyword evidence="4 7" id="KW-0560">Oxidoreductase</keyword>
<evidence type="ECO:0000313" key="10">
    <source>
        <dbReference type="EMBL" id="MEV0969390.1"/>
    </source>
</evidence>
<protein>
    <recommendedName>
        <fullName evidence="3 7">Pyruvate dehydrogenase E1 component subunit beta</fullName>
        <ecNumber evidence="2 7">1.2.4.1</ecNumber>
    </recommendedName>
</protein>
<comment type="caution">
    <text evidence="10">The sequence shown here is derived from an EMBL/GenBank/DDBJ whole genome shotgun (WGS) entry which is preliminary data.</text>
</comment>
<dbReference type="Pfam" id="PF02779">
    <property type="entry name" value="Transket_pyr"/>
    <property type="match status" value="1"/>
</dbReference>
<accession>A0ABV3GCM3</accession>
<sequence length="385" mass="40570">MRVVENLNAALHGVLEADPTAYVIGEDILDPYGGAFKVTKGLSSRFPGRVLGTPISEAGITGLAAGLALCGDTAIVEIMFGDFVALAFDQIVNFAAKSGSMYGSRVPMRMIVRCPTGGGRGYGPTHSQSMQKHFIGVPGLSVYEMSPLHDNRAVMNAMLASGEPSVFFEDKVLYTRTMYDVCEPFRYDMVTAGTAGVDVARVFLDDPEAADCVIIAPGGMVDRVTRAMRALLLEREVTCCLYVPSRLYPFDLFDSSDPAGSLDALRGSGGSGGSGGGPGFAEAGGSHRPGPPGSAGSPATSGTEPLLSGLRRARAVLVVEDGTAGGTWGSEVAHRIHRLMWRDLRGPVRQVSSADSVIPAAAHLESRVLVRESTIYDAVLEALRD</sequence>